<keyword evidence="2" id="KW-1185">Reference proteome</keyword>
<reference evidence="1 2" key="1">
    <citation type="submission" date="2018-04" db="EMBL/GenBank/DDBJ databases">
        <authorList>
            <person name="Vogel A."/>
        </authorList>
    </citation>
    <scope>NUCLEOTIDE SEQUENCE [LARGE SCALE GENOMIC DNA]</scope>
</reference>
<gene>
    <name evidence="1" type="ORF">CCAM_LOCUS31160</name>
</gene>
<dbReference type="AlphaFoldDB" id="A0A484MMZ1"/>
<dbReference type="Proteomes" id="UP000595140">
    <property type="component" value="Unassembled WGS sequence"/>
</dbReference>
<name>A0A484MMZ1_9ASTE</name>
<dbReference type="EMBL" id="OOIL02003813">
    <property type="protein sequence ID" value="VFQ89384.1"/>
    <property type="molecule type" value="Genomic_DNA"/>
</dbReference>
<evidence type="ECO:0000313" key="1">
    <source>
        <dbReference type="EMBL" id="VFQ89384.1"/>
    </source>
</evidence>
<accession>A0A484MMZ1</accession>
<evidence type="ECO:0000313" key="2">
    <source>
        <dbReference type="Proteomes" id="UP000595140"/>
    </source>
</evidence>
<protein>
    <submittedName>
        <fullName evidence="1">Uncharacterized protein</fullName>
    </submittedName>
</protein>
<sequence length="73" mass="8145">METSVVAMMTDFEGIINMNPLAVSGQRRHPTVTKMEPAVCTPPGSFSHKVAENANKTHRGGGGRYVKLFQWRW</sequence>
<proteinExistence type="predicted"/>
<organism evidence="1 2">
    <name type="scientific">Cuscuta campestris</name>
    <dbReference type="NCBI Taxonomy" id="132261"/>
    <lineage>
        <taxon>Eukaryota</taxon>
        <taxon>Viridiplantae</taxon>
        <taxon>Streptophyta</taxon>
        <taxon>Embryophyta</taxon>
        <taxon>Tracheophyta</taxon>
        <taxon>Spermatophyta</taxon>
        <taxon>Magnoliopsida</taxon>
        <taxon>eudicotyledons</taxon>
        <taxon>Gunneridae</taxon>
        <taxon>Pentapetalae</taxon>
        <taxon>asterids</taxon>
        <taxon>lamiids</taxon>
        <taxon>Solanales</taxon>
        <taxon>Convolvulaceae</taxon>
        <taxon>Cuscuteae</taxon>
        <taxon>Cuscuta</taxon>
        <taxon>Cuscuta subgen. Grammica</taxon>
        <taxon>Cuscuta sect. Cleistogrammica</taxon>
    </lineage>
</organism>